<dbReference type="RefSeq" id="WP_072851740.1">
    <property type="nucleotide sequence ID" value="NZ_FQVI01000010.1"/>
</dbReference>
<organism evidence="1 2">
    <name type="scientific">Lactonifactor longoviformis DSM 17459</name>
    <dbReference type="NCBI Taxonomy" id="1122155"/>
    <lineage>
        <taxon>Bacteria</taxon>
        <taxon>Bacillati</taxon>
        <taxon>Bacillota</taxon>
        <taxon>Clostridia</taxon>
        <taxon>Eubacteriales</taxon>
        <taxon>Clostridiaceae</taxon>
        <taxon>Lactonifactor</taxon>
    </lineage>
</organism>
<reference evidence="1 2" key="1">
    <citation type="submission" date="2016-11" db="EMBL/GenBank/DDBJ databases">
        <authorList>
            <person name="Jaros S."/>
            <person name="Januszkiewicz K."/>
            <person name="Wedrychowicz H."/>
        </authorList>
    </citation>
    <scope>NUCLEOTIDE SEQUENCE [LARGE SCALE GENOMIC DNA]</scope>
    <source>
        <strain evidence="1 2">DSM 17459</strain>
    </source>
</reference>
<dbReference type="Proteomes" id="UP000184245">
    <property type="component" value="Unassembled WGS sequence"/>
</dbReference>
<protein>
    <recommendedName>
        <fullName evidence="3">PTS HPr component phosphorylation site</fullName>
    </recommendedName>
</protein>
<sequence>MERKVTVQFRTLKRAKEFVDRISPLNCEVDMLFGKTALEARYLDNLAGLDMGVPQRILIYGDNVEVMRAEEVVAEYL</sequence>
<evidence type="ECO:0000313" key="2">
    <source>
        <dbReference type="Proteomes" id="UP000184245"/>
    </source>
</evidence>
<dbReference type="AlphaFoldDB" id="A0A1M4Y555"/>
<dbReference type="EMBL" id="FQVI01000010">
    <property type="protein sequence ID" value="SHF00838.1"/>
    <property type="molecule type" value="Genomic_DNA"/>
</dbReference>
<name>A0A1M4Y555_9CLOT</name>
<evidence type="ECO:0000313" key="1">
    <source>
        <dbReference type="EMBL" id="SHF00838.1"/>
    </source>
</evidence>
<gene>
    <name evidence="1" type="ORF">SAMN02745158_02258</name>
</gene>
<keyword evidence="2" id="KW-1185">Reference proteome</keyword>
<dbReference type="STRING" id="1122155.SAMN02745158_02258"/>
<accession>A0A1M4Y555</accession>
<proteinExistence type="predicted"/>
<evidence type="ECO:0008006" key="3">
    <source>
        <dbReference type="Google" id="ProtNLM"/>
    </source>
</evidence>